<sequence length="208" mass="23096">MSTPPSPPSLNEGDFPTIPSPEPKRRRVEPRDEPVEFGESSHARSGRNWDWYPGLLYKWVREEQVPSPYFGSSSSSGPHLPLLPCHLEQAFAAVVATMGREIRKMRETTGKVTGLEDKGKQVDYKMSILATEMSTTDHLHNELVDEVRELQARVGMLEGRVGELEAQLAAALEPEEDPEEDPEEEPEEEPEEADDDAESVISSAGSTV</sequence>
<reference evidence="1 2" key="2">
    <citation type="journal article" date="2022" name="Mol. Ecol. Resour.">
        <title>The genomes of chicory, endive, great burdock and yacon provide insights into Asteraceae paleo-polyploidization history and plant inulin production.</title>
        <authorList>
            <person name="Fan W."/>
            <person name="Wang S."/>
            <person name="Wang H."/>
            <person name="Wang A."/>
            <person name="Jiang F."/>
            <person name="Liu H."/>
            <person name="Zhao H."/>
            <person name="Xu D."/>
            <person name="Zhang Y."/>
        </authorList>
    </citation>
    <scope>NUCLEOTIDE SEQUENCE [LARGE SCALE GENOMIC DNA]</scope>
    <source>
        <strain evidence="2">cv. Yunnan</strain>
        <tissue evidence="1">Leaves</tissue>
    </source>
</reference>
<evidence type="ECO:0000313" key="1">
    <source>
        <dbReference type="EMBL" id="KAI3797452.1"/>
    </source>
</evidence>
<proteinExistence type="predicted"/>
<organism evidence="1 2">
    <name type="scientific">Smallanthus sonchifolius</name>
    <dbReference type="NCBI Taxonomy" id="185202"/>
    <lineage>
        <taxon>Eukaryota</taxon>
        <taxon>Viridiplantae</taxon>
        <taxon>Streptophyta</taxon>
        <taxon>Embryophyta</taxon>
        <taxon>Tracheophyta</taxon>
        <taxon>Spermatophyta</taxon>
        <taxon>Magnoliopsida</taxon>
        <taxon>eudicotyledons</taxon>
        <taxon>Gunneridae</taxon>
        <taxon>Pentapetalae</taxon>
        <taxon>asterids</taxon>
        <taxon>campanulids</taxon>
        <taxon>Asterales</taxon>
        <taxon>Asteraceae</taxon>
        <taxon>Asteroideae</taxon>
        <taxon>Heliantheae alliance</taxon>
        <taxon>Millerieae</taxon>
        <taxon>Smallanthus</taxon>
    </lineage>
</organism>
<gene>
    <name evidence="1" type="ORF">L1987_32709</name>
</gene>
<dbReference type="EMBL" id="CM042028">
    <property type="protein sequence ID" value="KAI3797452.1"/>
    <property type="molecule type" value="Genomic_DNA"/>
</dbReference>
<evidence type="ECO:0000313" key="2">
    <source>
        <dbReference type="Proteomes" id="UP001056120"/>
    </source>
</evidence>
<comment type="caution">
    <text evidence="1">The sequence shown here is derived from an EMBL/GenBank/DDBJ whole genome shotgun (WGS) entry which is preliminary data.</text>
</comment>
<protein>
    <submittedName>
        <fullName evidence="1">Uncharacterized protein</fullName>
    </submittedName>
</protein>
<dbReference type="Proteomes" id="UP001056120">
    <property type="component" value="Linkage Group LG11"/>
</dbReference>
<keyword evidence="2" id="KW-1185">Reference proteome</keyword>
<reference evidence="2" key="1">
    <citation type="journal article" date="2022" name="Mol. Ecol. Resour.">
        <title>The genomes of chicory, endive, great burdock and yacon provide insights into Asteraceae palaeo-polyploidization history and plant inulin production.</title>
        <authorList>
            <person name="Fan W."/>
            <person name="Wang S."/>
            <person name="Wang H."/>
            <person name="Wang A."/>
            <person name="Jiang F."/>
            <person name="Liu H."/>
            <person name="Zhao H."/>
            <person name="Xu D."/>
            <person name="Zhang Y."/>
        </authorList>
    </citation>
    <scope>NUCLEOTIDE SEQUENCE [LARGE SCALE GENOMIC DNA]</scope>
    <source>
        <strain evidence="2">cv. Yunnan</strain>
    </source>
</reference>
<accession>A0ACB9HNS1</accession>
<name>A0ACB9HNS1_9ASTR</name>